<dbReference type="PANTHER" id="PTHR21716:SF53">
    <property type="entry name" value="PERMEASE PERM-RELATED"/>
    <property type="match status" value="1"/>
</dbReference>
<feature type="transmembrane region" description="Helical" evidence="9">
    <location>
        <begin position="90"/>
        <end position="110"/>
    </location>
</feature>
<evidence type="ECO:0000313" key="11">
    <source>
        <dbReference type="Proteomes" id="UP001442841"/>
    </source>
</evidence>
<feature type="compositionally biased region" description="Low complexity" evidence="8">
    <location>
        <begin position="12"/>
        <end position="27"/>
    </location>
</feature>
<protein>
    <submittedName>
        <fullName evidence="10">AI-2E family transporter</fullName>
    </submittedName>
</protein>
<keyword evidence="7 9" id="KW-0472">Membrane</keyword>
<evidence type="ECO:0000313" key="10">
    <source>
        <dbReference type="EMBL" id="XAN07364.1"/>
    </source>
</evidence>
<evidence type="ECO:0000256" key="4">
    <source>
        <dbReference type="ARBA" id="ARBA00022475"/>
    </source>
</evidence>
<evidence type="ECO:0000256" key="6">
    <source>
        <dbReference type="ARBA" id="ARBA00022989"/>
    </source>
</evidence>
<gene>
    <name evidence="10" type="ORF">AADG42_08675</name>
</gene>
<evidence type="ECO:0000256" key="2">
    <source>
        <dbReference type="ARBA" id="ARBA00009773"/>
    </source>
</evidence>
<sequence>MSDTPREDGVTAPGDPAPAQAGPSLPAQAPPPVPAPAAQQPGVRSRRTRLISLLKRSVSQQPGEAALPTTPPPPSDEPEHDYRLLRMSPFSIGFFGALGALVAVTLVSMLMAVQSILVLVLLSLFLALGLNPAVEALTRAGLRRALSVLVVALTLLVVIGLAGWAVVPVFTAQINTLIATAPDLLVQLRDNPQIAELDARYGIIQRLNEALTSQGLINAIFGGLLGAGRLLANVVFSVIVTLVLTLYFLASLPSIKQVIYNLAPASRRPRVTYLADQMFRRIGGYLSGMFLVVTTAGTASFIFMSIVGLGEYALALAVMVALFAFIPLVGSNLSMVLVALVALTVSPVAAVATIVYFLIYQQFEAYVIQPRVMKRQVDVPGAVVIVTALAGGTLLGIVGALMAIPTAAALLLLYREVLQPKLDRT</sequence>
<dbReference type="PANTHER" id="PTHR21716">
    <property type="entry name" value="TRANSMEMBRANE PROTEIN"/>
    <property type="match status" value="1"/>
</dbReference>
<organism evidence="10 11">
    <name type="scientific">Ammonicoccus fulvus</name>
    <dbReference type="NCBI Taxonomy" id="3138240"/>
    <lineage>
        <taxon>Bacteria</taxon>
        <taxon>Bacillati</taxon>
        <taxon>Actinomycetota</taxon>
        <taxon>Actinomycetes</taxon>
        <taxon>Propionibacteriales</taxon>
        <taxon>Propionibacteriaceae</taxon>
        <taxon>Ammonicoccus</taxon>
    </lineage>
</organism>
<feature type="transmembrane region" description="Helical" evidence="9">
    <location>
        <begin position="312"/>
        <end position="329"/>
    </location>
</feature>
<evidence type="ECO:0000256" key="7">
    <source>
        <dbReference type="ARBA" id="ARBA00023136"/>
    </source>
</evidence>
<feature type="transmembrane region" description="Helical" evidence="9">
    <location>
        <begin position="285"/>
        <end position="306"/>
    </location>
</feature>
<proteinExistence type="inferred from homology"/>
<reference evidence="10 11" key="1">
    <citation type="submission" date="2024-04" db="EMBL/GenBank/DDBJ databases">
        <title>Isolation of an actinomycete strain from pig manure.</title>
        <authorList>
            <person name="Gong T."/>
            <person name="Yu Z."/>
            <person name="An M."/>
            <person name="Wei C."/>
            <person name="Yang W."/>
            <person name="Liu L."/>
        </authorList>
    </citation>
    <scope>NUCLEOTIDE SEQUENCE [LARGE SCALE GENOMIC DNA]</scope>
    <source>
        <strain evidence="10 11">ZF39</strain>
    </source>
</reference>
<dbReference type="RefSeq" id="WP_425308821.1">
    <property type="nucleotide sequence ID" value="NZ_CP154795.1"/>
</dbReference>
<feature type="transmembrane region" description="Helical" evidence="9">
    <location>
        <begin position="381"/>
        <end position="414"/>
    </location>
</feature>
<evidence type="ECO:0000256" key="1">
    <source>
        <dbReference type="ARBA" id="ARBA00004651"/>
    </source>
</evidence>
<feature type="transmembrane region" description="Helical" evidence="9">
    <location>
        <begin position="116"/>
        <end position="134"/>
    </location>
</feature>
<evidence type="ECO:0000256" key="9">
    <source>
        <dbReference type="SAM" id="Phobius"/>
    </source>
</evidence>
<comment type="similarity">
    <text evidence="2">Belongs to the autoinducer-2 exporter (AI-2E) (TC 2.A.86) family.</text>
</comment>
<dbReference type="InterPro" id="IPR002549">
    <property type="entry name" value="AI-2E-like"/>
</dbReference>
<comment type="subcellular location">
    <subcellularLocation>
        <location evidence="1">Cell membrane</location>
        <topology evidence="1">Multi-pass membrane protein</topology>
    </subcellularLocation>
</comment>
<keyword evidence="11" id="KW-1185">Reference proteome</keyword>
<dbReference type="Pfam" id="PF01594">
    <property type="entry name" value="AI-2E_transport"/>
    <property type="match status" value="1"/>
</dbReference>
<feature type="transmembrane region" description="Helical" evidence="9">
    <location>
        <begin position="336"/>
        <end position="361"/>
    </location>
</feature>
<dbReference type="Proteomes" id="UP001442841">
    <property type="component" value="Chromosome"/>
</dbReference>
<keyword evidence="4" id="KW-1003">Cell membrane</keyword>
<keyword evidence="6 9" id="KW-1133">Transmembrane helix</keyword>
<feature type="transmembrane region" description="Helical" evidence="9">
    <location>
        <begin position="230"/>
        <end position="250"/>
    </location>
</feature>
<accession>A0ABZ3FMS9</accession>
<evidence type="ECO:0000256" key="8">
    <source>
        <dbReference type="SAM" id="MobiDB-lite"/>
    </source>
</evidence>
<evidence type="ECO:0000256" key="3">
    <source>
        <dbReference type="ARBA" id="ARBA00022448"/>
    </source>
</evidence>
<feature type="region of interest" description="Disordered" evidence="8">
    <location>
        <begin position="58"/>
        <end position="81"/>
    </location>
</feature>
<evidence type="ECO:0000256" key="5">
    <source>
        <dbReference type="ARBA" id="ARBA00022692"/>
    </source>
</evidence>
<dbReference type="EMBL" id="CP154795">
    <property type="protein sequence ID" value="XAN07364.1"/>
    <property type="molecule type" value="Genomic_DNA"/>
</dbReference>
<name>A0ABZ3FMS9_9ACTN</name>
<feature type="region of interest" description="Disordered" evidence="8">
    <location>
        <begin position="1"/>
        <end position="45"/>
    </location>
</feature>
<keyword evidence="5 9" id="KW-0812">Transmembrane</keyword>
<keyword evidence="3" id="KW-0813">Transport</keyword>
<feature type="transmembrane region" description="Helical" evidence="9">
    <location>
        <begin position="146"/>
        <end position="167"/>
    </location>
</feature>